<dbReference type="OrthoDB" id="671489at2759"/>
<dbReference type="Proteomes" id="UP000250321">
    <property type="component" value="Unassembled WGS sequence"/>
</dbReference>
<protein>
    <submittedName>
        <fullName evidence="2">Protein IQ-DOMAIN 1</fullName>
    </submittedName>
</protein>
<evidence type="ECO:0000313" key="2">
    <source>
        <dbReference type="EMBL" id="PQM38440.1"/>
    </source>
</evidence>
<keyword evidence="3" id="KW-1185">Reference proteome</keyword>
<gene>
    <name evidence="2" type="ORF">Pyn_20370</name>
</gene>
<comment type="caution">
    <text evidence="2">The sequence shown here is derived from an EMBL/GenBank/DDBJ whole genome shotgun (WGS) entry which is preliminary data.</text>
</comment>
<dbReference type="AlphaFoldDB" id="A0A314ULU7"/>
<proteinExistence type="predicted"/>
<name>A0A314ULU7_PRUYE</name>
<feature type="domain" description="DUF4005" evidence="1">
    <location>
        <begin position="32"/>
        <end position="69"/>
    </location>
</feature>
<dbReference type="Pfam" id="PF13178">
    <property type="entry name" value="DUF4005"/>
    <property type="match status" value="1"/>
</dbReference>
<dbReference type="EMBL" id="PJQY01003318">
    <property type="protein sequence ID" value="PQM38440.1"/>
    <property type="molecule type" value="Genomic_DNA"/>
</dbReference>
<reference evidence="2 3" key="1">
    <citation type="submission" date="2018-02" db="EMBL/GenBank/DDBJ databases">
        <title>Draft genome of wild Prunus yedoensis var. nudiflora.</title>
        <authorList>
            <person name="Baek S."/>
            <person name="Kim J.-H."/>
            <person name="Choi K."/>
            <person name="Kim G.-B."/>
            <person name="Cho A."/>
            <person name="Jang H."/>
            <person name="Shin C.-H."/>
            <person name="Yu H.-J."/>
            <person name="Mun J.-H."/>
        </authorList>
    </citation>
    <scope>NUCLEOTIDE SEQUENCE [LARGE SCALE GENOMIC DNA]</scope>
    <source>
        <strain evidence="3">cv. Jeju island</strain>
        <tissue evidence="2">Leaf</tissue>
    </source>
</reference>
<accession>A0A314ULU7</accession>
<organism evidence="2 3">
    <name type="scientific">Prunus yedoensis var. nudiflora</name>
    <dbReference type="NCBI Taxonomy" id="2094558"/>
    <lineage>
        <taxon>Eukaryota</taxon>
        <taxon>Viridiplantae</taxon>
        <taxon>Streptophyta</taxon>
        <taxon>Embryophyta</taxon>
        <taxon>Tracheophyta</taxon>
        <taxon>Spermatophyta</taxon>
        <taxon>Magnoliopsida</taxon>
        <taxon>eudicotyledons</taxon>
        <taxon>Gunneridae</taxon>
        <taxon>Pentapetalae</taxon>
        <taxon>rosids</taxon>
        <taxon>fabids</taxon>
        <taxon>Rosales</taxon>
        <taxon>Rosaceae</taxon>
        <taxon>Amygdaloideae</taxon>
        <taxon>Amygdaleae</taxon>
        <taxon>Prunus</taxon>
    </lineage>
</organism>
<sequence>MECLGVSLLAKTNLDEPLVSGNTGLASDRTDDSSNCRVPSYMNLTESTKAKQKASSYQSQRIRRQSMDEFQFLKRSGAFSNRKVVLALSNLQSTSPNFACQAGWIRTP</sequence>
<dbReference type="InterPro" id="IPR025064">
    <property type="entry name" value="DUF4005"/>
</dbReference>
<evidence type="ECO:0000259" key="1">
    <source>
        <dbReference type="Pfam" id="PF13178"/>
    </source>
</evidence>
<evidence type="ECO:0000313" key="3">
    <source>
        <dbReference type="Proteomes" id="UP000250321"/>
    </source>
</evidence>